<feature type="transmembrane region" description="Helical" evidence="7">
    <location>
        <begin position="80"/>
        <end position="98"/>
    </location>
</feature>
<dbReference type="PANTHER" id="PTHR30509">
    <property type="entry name" value="P-HYDROXYBENZOIC ACID EFFLUX PUMP SUBUNIT-RELATED"/>
    <property type="match status" value="1"/>
</dbReference>
<feature type="transmembrane region" description="Helical" evidence="7">
    <location>
        <begin position="377"/>
        <end position="396"/>
    </location>
</feature>
<dbReference type="EMBL" id="JAUOPU010000033">
    <property type="protein sequence ID" value="MDO6544875.1"/>
    <property type="molecule type" value="Genomic_DNA"/>
</dbReference>
<proteinExistence type="predicted"/>
<dbReference type="Pfam" id="PF04632">
    <property type="entry name" value="FUSC"/>
    <property type="match status" value="1"/>
</dbReference>
<keyword evidence="6 7" id="KW-0472">Membrane</keyword>
<feature type="transmembrane region" description="Helical" evidence="7">
    <location>
        <begin position="58"/>
        <end position="74"/>
    </location>
</feature>
<dbReference type="AlphaFoldDB" id="A0AAW7YAB1"/>
<comment type="subcellular location">
    <subcellularLocation>
        <location evidence="1">Cell membrane</location>
        <topology evidence="1">Multi-pass membrane protein</topology>
    </subcellularLocation>
</comment>
<feature type="transmembrane region" description="Helical" evidence="7">
    <location>
        <begin position="33"/>
        <end position="51"/>
    </location>
</feature>
<feature type="transmembrane region" description="Helical" evidence="7">
    <location>
        <begin position="456"/>
        <end position="478"/>
    </location>
</feature>
<evidence type="ECO:0000256" key="6">
    <source>
        <dbReference type="ARBA" id="ARBA00023136"/>
    </source>
</evidence>
<feature type="transmembrane region" description="Helical" evidence="7">
    <location>
        <begin position="129"/>
        <end position="154"/>
    </location>
</feature>
<evidence type="ECO:0000256" key="7">
    <source>
        <dbReference type="SAM" id="Phobius"/>
    </source>
</evidence>
<sequence length="488" mass="54316">MPISPSTKNAIKVAVSVVLVISLALWFQWDKPYWSVISIIAMAVNETYGHALRKGRNRILGTLLGMGYAVFLIGCFSQEPLLFIVFYTLFLAYCVFMAGNQRYGYMFTIAFVVCAIIASIGGFDSTNTFNIAVLRIQETLLGVVVYSLVFRLLWPQETESHFFSTLNSVVTDLNSSYYTLLDNKNLDTSTIGNVQTQIYKLQELLSLPLTGSHQLQHQHRKWRFFVSVCQRVQSHMEHLSQGQNTESEKSQTAYSEKDLRTLASVLSLLDKATTGDGDNNGNSHKALRLYIQEHAAKLKVPLQESSSSTTAALAQQPMLSNETKARLRNAFKAVCILLTCMGLWIFIPLPGGTIFPMIASVFANVIVSMPDSMVKQAFWGTLGWGAAILIQYTLVMPGFTELWQLAGFYGVNIFIIWKLCESPSLGIQKVLGGNLLVVLTMSALQSTPSYSIETPLLMLVNVMICMAVIRFYTGLKLYDGTCSGKLRR</sequence>
<dbReference type="GO" id="GO:0005886">
    <property type="term" value="C:plasma membrane"/>
    <property type="evidence" value="ECO:0007669"/>
    <property type="project" value="UniProtKB-SubCell"/>
</dbReference>
<gene>
    <name evidence="8" type="ORF">Q4568_20265</name>
</gene>
<dbReference type="RefSeq" id="WP_303501242.1">
    <property type="nucleotide sequence ID" value="NZ_JAUOPU010000033.1"/>
</dbReference>
<organism evidence="8 9">
    <name type="scientific">Photobacterium sanguinicancri</name>
    <dbReference type="NCBI Taxonomy" id="875932"/>
    <lineage>
        <taxon>Bacteria</taxon>
        <taxon>Pseudomonadati</taxon>
        <taxon>Pseudomonadota</taxon>
        <taxon>Gammaproteobacteria</taxon>
        <taxon>Vibrionales</taxon>
        <taxon>Vibrionaceae</taxon>
        <taxon>Photobacterium</taxon>
    </lineage>
</organism>
<dbReference type="InterPro" id="IPR006726">
    <property type="entry name" value="PHBA_efflux_AaeB/fusaric-R"/>
</dbReference>
<feature type="transmembrane region" description="Helical" evidence="7">
    <location>
        <begin position="330"/>
        <end position="347"/>
    </location>
</feature>
<feature type="transmembrane region" description="Helical" evidence="7">
    <location>
        <begin position="105"/>
        <end position="123"/>
    </location>
</feature>
<feature type="transmembrane region" description="Helical" evidence="7">
    <location>
        <begin position="402"/>
        <end position="420"/>
    </location>
</feature>
<dbReference type="GO" id="GO:0022857">
    <property type="term" value="F:transmembrane transporter activity"/>
    <property type="evidence" value="ECO:0007669"/>
    <property type="project" value="InterPro"/>
</dbReference>
<evidence type="ECO:0000256" key="4">
    <source>
        <dbReference type="ARBA" id="ARBA00022692"/>
    </source>
</evidence>
<keyword evidence="4 7" id="KW-0812">Transmembrane</keyword>
<evidence type="ECO:0000313" key="8">
    <source>
        <dbReference type="EMBL" id="MDO6544875.1"/>
    </source>
</evidence>
<feature type="transmembrane region" description="Helical" evidence="7">
    <location>
        <begin position="9"/>
        <end position="27"/>
    </location>
</feature>
<evidence type="ECO:0000256" key="2">
    <source>
        <dbReference type="ARBA" id="ARBA00022448"/>
    </source>
</evidence>
<reference evidence="8" key="1">
    <citation type="submission" date="2023-07" db="EMBL/GenBank/DDBJ databases">
        <title>Genome content predicts the carbon catabolic preferences of heterotrophic bacteria.</title>
        <authorList>
            <person name="Gralka M."/>
        </authorList>
    </citation>
    <scope>NUCLEOTIDE SEQUENCE</scope>
    <source>
        <strain evidence="8">G2M05</strain>
    </source>
</reference>
<keyword evidence="2" id="KW-0813">Transport</keyword>
<accession>A0AAW7YAB1</accession>
<protein>
    <submittedName>
        <fullName evidence="8">FUSC family protein</fullName>
    </submittedName>
</protein>
<comment type="caution">
    <text evidence="8">The sequence shown here is derived from an EMBL/GenBank/DDBJ whole genome shotgun (WGS) entry which is preliminary data.</text>
</comment>
<dbReference type="PANTHER" id="PTHR30509:SF9">
    <property type="entry name" value="MULTIDRUG RESISTANCE PROTEIN MDTO"/>
    <property type="match status" value="1"/>
</dbReference>
<evidence type="ECO:0000313" key="9">
    <source>
        <dbReference type="Proteomes" id="UP001170624"/>
    </source>
</evidence>
<dbReference type="Proteomes" id="UP001170624">
    <property type="component" value="Unassembled WGS sequence"/>
</dbReference>
<evidence type="ECO:0000256" key="3">
    <source>
        <dbReference type="ARBA" id="ARBA00022475"/>
    </source>
</evidence>
<name>A0AAW7YAB1_9GAMM</name>
<evidence type="ECO:0000256" key="1">
    <source>
        <dbReference type="ARBA" id="ARBA00004651"/>
    </source>
</evidence>
<keyword evidence="5 7" id="KW-1133">Transmembrane helix</keyword>
<keyword evidence="3" id="KW-1003">Cell membrane</keyword>
<evidence type="ECO:0000256" key="5">
    <source>
        <dbReference type="ARBA" id="ARBA00022989"/>
    </source>
</evidence>